<comment type="cofactor">
    <cofactor evidence="8">
        <name>hybrid [4Fe-2O-2S] cluster</name>
        <dbReference type="ChEBI" id="CHEBI:60519"/>
    </cofactor>
    <text evidence="8">Binds 1 hybrid [4Fe-2O-2S] cluster.</text>
</comment>
<dbReference type="PANTHER" id="PTHR30109">
    <property type="entry name" value="HYDROXYLAMINE REDUCTASE"/>
    <property type="match status" value="1"/>
</dbReference>
<dbReference type="CDD" id="cd01914">
    <property type="entry name" value="HCP"/>
    <property type="match status" value="1"/>
</dbReference>
<keyword evidence="5 8" id="KW-0560">Oxidoreductase</keyword>
<dbReference type="NCBIfam" id="NF003658">
    <property type="entry name" value="PRK05290.1"/>
    <property type="match status" value="1"/>
</dbReference>
<dbReference type="GO" id="GO:0004601">
    <property type="term" value="F:peroxidase activity"/>
    <property type="evidence" value="ECO:0007669"/>
    <property type="project" value="TreeGrafter"/>
</dbReference>
<keyword evidence="10" id="KW-1185">Reference proteome</keyword>
<dbReference type="KEGG" id="mech:Q9L42_013275"/>
<evidence type="ECO:0000256" key="5">
    <source>
        <dbReference type="ARBA" id="ARBA00023002"/>
    </source>
</evidence>
<dbReference type="FunFam" id="3.40.50.2030:FF:000002">
    <property type="entry name" value="Hydroxylamine reductase"/>
    <property type="match status" value="1"/>
</dbReference>
<dbReference type="InterPro" id="IPR016099">
    <property type="entry name" value="Prismane-like_a/b-sand"/>
</dbReference>
<evidence type="ECO:0000256" key="6">
    <source>
        <dbReference type="ARBA" id="ARBA00023004"/>
    </source>
</evidence>
<feature type="binding site" evidence="8">
    <location>
        <position position="320"/>
    </location>
    <ligand>
        <name>hybrid [4Fe-2O-2S] cluster</name>
        <dbReference type="ChEBI" id="CHEBI:60519"/>
    </ligand>
</feature>
<dbReference type="GO" id="GO:0051537">
    <property type="term" value="F:2 iron, 2 sulfur cluster binding"/>
    <property type="evidence" value="ECO:0007669"/>
    <property type="project" value="UniProtKB-KW"/>
</dbReference>
<comment type="similarity">
    <text evidence="8">Belongs to the HCP family.</text>
</comment>
<feature type="binding site" description="via persulfide group" evidence="8">
    <location>
        <position position="407"/>
    </location>
    <ligand>
        <name>hybrid [4Fe-2O-2S] cluster</name>
        <dbReference type="ChEBI" id="CHEBI:60519"/>
    </ligand>
</feature>
<evidence type="ECO:0000256" key="3">
    <source>
        <dbReference type="ARBA" id="ARBA00022714"/>
    </source>
</evidence>
<dbReference type="AlphaFoldDB" id="A0AAU7NQT1"/>
<comment type="catalytic activity">
    <reaction evidence="8">
        <text>A + NH4(+) + H2O = hydroxylamine + AH2 + H(+)</text>
        <dbReference type="Rhea" id="RHEA:22052"/>
        <dbReference type="ChEBI" id="CHEBI:13193"/>
        <dbReference type="ChEBI" id="CHEBI:15377"/>
        <dbReference type="ChEBI" id="CHEBI:15378"/>
        <dbReference type="ChEBI" id="CHEBI:15429"/>
        <dbReference type="ChEBI" id="CHEBI:17499"/>
        <dbReference type="ChEBI" id="CHEBI:28938"/>
        <dbReference type="EC" id="1.7.99.1"/>
    </reaction>
</comment>
<protein>
    <recommendedName>
        <fullName evidence="8">Hydroxylamine reductase</fullName>
        <ecNumber evidence="8">1.7.99.1</ecNumber>
    </recommendedName>
    <alternativeName>
        <fullName evidence="8">Hybrid-cluster protein</fullName>
        <shortName evidence="8">HCP</shortName>
    </alternativeName>
    <alternativeName>
        <fullName evidence="8">Prismane protein</fullName>
    </alternativeName>
</protein>
<dbReference type="InterPro" id="IPR004137">
    <property type="entry name" value="HCP/CODH"/>
</dbReference>
<dbReference type="GO" id="GO:0046872">
    <property type="term" value="F:metal ion binding"/>
    <property type="evidence" value="ECO:0007669"/>
    <property type="project" value="UniProtKB-KW"/>
</dbReference>
<keyword evidence="6 8" id="KW-0408">Iron</keyword>
<dbReference type="InterPro" id="IPR010048">
    <property type="entry name" value="Hydroxylam_reduct"/>
</dbReference>
<comment type="function">
    <text evidence="8">Catalyzes the reduction of hydroxylamine to form NH(3) and H(2)O.</text>
</comment>
<evidence type="ECO:0000256" key="1">
    <source>
        <dbReference type="ARBA" id="ARBA00004496"/>
    </source>
</evidence>
<dbReference type="HAMAP" id="MF_00069">
    <property type="entry name" value="Hydroxylam_reduct"/>
    <property type="match status" value="1"/>
</dbReference>
<feature type="binding site" evidence="8">
    <location>
        <position position="496"/>
    </location>
    <ligand>
        <name>hybrid [4Fe-2O-2S] cluster</name>
        <dbReference type="ChEBI" id="CHEBI:60519"/>
    </ligand>
</feature>
<feature type="binding site" evidence="8">
    <location>
        <position position="3"/>
    </location>
    <ligand>
        <name>[2Fe-2S] cluster</name>
        <dbReference type="ChEBI" id="CHEBI:190135"/>
    </ligand>
</feature>
<dbReference type="EC" id="1.7.99.1" evidence="8"/>
<dbReference type="Gene3D" id="3.40.50.2030">
    <property type="match status" value="2"/>
</dbReference>
<keyword evidence="4 8" id="KW-0479">Metal-binding</keyword>
<accession>A0AAU7NQT1</accession>
<feature type="binding site" evidence="8">
    <location>
        <position position="460"/>
    </location>
    <ligand>
        <name>hybrid [4Fe-2O-2S] cluster</name>
        <dbReference type="ChEBI" id="CHEBI:60519"/>
    </ligand>
</feature>
<dbReference type="SUPFAM" id="SSF56821">
    <property type="entry name" value="Prismane protein-like"/>
    <property type="match status" value="1"/>
</dbReference>
<dbReference type="Pfam" id="PF03063">
    <property type="entry name" value="Prismane"/>
    <property type="match status" value="1"/>
</dbReference>
<dbReference type="NCBIfam" id="TIGR01703">
    <property type="entry name" value="hybrid_clust"/>
    <property type="match status" value="1"/>
</dbReference>
<feature type="binding site" evidence="8">
    <location>
        <position position="6"/>
    </location>
    <ligand>
        <name>[2Fe-2S] cluster</name>
        <dbReference type="ChEBI" id="CHEBI:190135"/>
    </ligand>
</feature>
<feature type="binding site" evidence="8">
    <location>
        <position position="494"/>
    </location>
    <ligand>
        <name>hybrid [4Fe-2O-2S] cluster</name>
        <dbReference type="ChEBI" id="CHEBI:60519"/>
    </ligand>
</feature>
<dbReference type="PIRSF" id="PIRSF000076">
    <property type="entry name" value="HCP"/>
    <property type="match status" value="1"/>
</dbReference>
<comment type="cofactor">
    <cofactor evidence="8">
        <name>[2Fe-2S] cluster</name>
        <dbReference type="ChEBI" id="CHEBI:190135"/>
    </cofactor>
    <text evidence="8">Binds 1 [2Fe-2S] cluster.</text>
</comment>
<feature type="binding site" evidence="8">
    <location>
        <position position="276"/>
    </location>
    <ligand>
        <name>hybrid [4Fe-2O-2S] cluster</name>
        <dbReference type="ChEBI" id="CHEBI:60519"/>
    </ligand>
</feature>
<dbReference type="RefSeq" id="WP_305907908.1">
    <property type="nucleotide sequence ID" value="NZ_CP157743.1"/>
</dbReference>
<sequence>MFCYQCEQTTRSENGNGCHEVKGVCGKDETTADLQDLMIYGLQGIAQFAKRMRQAGQPQTKADEFILYGLFTTLTNVNFNANRFVQLIKETAQWRDQLKTQYASINPTDCASLESVSEQAKWQPAANMPGLLAQARLAAINLDVQSLGEDVVGLRAMLLYGIKGAAAYAYHALMLGYRDDAIYAGFEDALDFIASHPSNADDLLTWCLRIGELNYKVMEMLDAANTGKFGAQEISTVNLGTVKGKSILVSGHDMHDLAQLLEQTKDTGINVYTHGEMLPAHAYPKLKAYPHLVGNYGTAWQNQQHEFAQFPGPIVMTSNCLIEPDSAYRHRIFTAGPVGWQGLRHIANGDFSPVIEAAQALPGFTDDTVGQQITIGFGRDTVMSVADKVIDAVKTGAIKHFFLVGGCDGAAPGRNYFTDVAEQAPDNTVVMTLGCGKYRFNTHEFGDIGGIPRLLDMGQCNDAYSAIQVAGALAKAFDCGVNDLPLSLMISWFEQKAVAVLLTLLSLGIRGIRLGPTLPAFLTPALLAKLGEAFDLKATANAAEDIQDAMRAAT</sequence>
<keyword evidence="7 8" id="KW-0411">Iron-sulfur</keyword>
<feature type="binding site" evidence="8">
    <location>
        <position position="25"/>
    </location>
    <ligand>
        <name>[2Fe-2S] cluster</name>
        <dbReference type="ChEBI" id="CHEBI:190135"/>
    </ligand>
</feature>
<dbReference type="Proteomes" id="UP001225378">
    <property type="component" value="Chromosome"/>
</dbReference>
<evidence type="ECO:0000256" key="8">
    <source>
        <dbReference type="HAMAP-Rule" id="MF_00069"/>
    </source>
</evidence>
<organism evidence="9 10">
    <name type="scientific">Methylomarinum roseum</name>
    <dbReference type="NCBI Taxonomy" id="3067653"/>
    <lineage>
        <taxon>Bacteria</taxon>
        <taxon>Pseudomonadati</taxon>
        <taxon>Pseudomonadota</taxon>
        <taxon>Gammaproteobacteria</taxon>
        <taxon>Methylococcales</taxon>
        <taxon>Methylococcaceae</taxon>
        <taxon>Methylomarinum</taxon>
    </lineage>
</organism>
<comment type="subcellular location">
    <subcellularLocation>
        <location evidence="1 8">Cytoplasm</location>
    </subcellularLocation>
</comment>
<feature type="binding site" evidence="8">
    <location>
        <position position="435"/>
    </location>
    <ligand>
        <name>hybrid [4Fe-2O-2S] cluster</name>
        <dbReference type="ChEBI" id="CHEBI:60519"/>
    </ligand>
</feature>
<dbReference type="PANTHER" id="PTHR30109:SF0">
    <property type="entry name" value="HYDROXYLAMINE REDUCTASE"/>
    <property type="match status" value="1"/>
</dbReference>
<evidence type="ECO:0000313" key="10">
    <source>
        <dbReference type="Proteomes" id="UP001225378"/>
    </source>
</evidence>
<dbReference type="GO" id="GO:0050418">
    <property type="term" value="F:hydroxylamine reductase activity"/>
    <property type="evidence" value="ECO:0007669"/>
    <property type="project" value="UniProtKB-UniRule"/>
</dbReference>
<dbReference type="FunFam" id="3.40.50.2030:FF:000001">
    <property type="entry name" value="Hydroxylamine reductase"/>
    <property type="match status" value="1"/>
</dbReference>
<reference evidence="9 10" key="1">
    <citation type="journal article" date="2024" name="Microbiology">
        <title>Methylomarinum rosea sp. nov., a novel halophilic methanotrophic bacterium from the hypersaline Lake Elton.</title>
        <authorList>
            <person name="Suleimanov R.Z."/>
            <person name="Oshkin I.Y."/>
            <person name="Danilova O.V."/>
            <person name="Suzina N.E."/>
            <person name="Dedysh S.N."/>
        </authorList>
    </citation>
    <scope>NUCLEOTIDE SEQUENCE [LARGE SCALE GENOMIC DNA]</scope>
    <source>
        <strain evidence="9 10">Ch1-1</strain>
    </source>
</reference>
<dbReference type="InterPro" id="IPR011254">
    <property type="entry name" value="Prismane-like_sf"/>
</dbReference>
<dbReference type="Gene3D" id="1.20.1270.20">
    <property type="match status" value="2"/>
</dbReference>
<dbReference type="GO" id="GO:0005737">
    <property type="term" value="C:cytoplasm"/>
    <property type="evidence" value="ECO:0007669"/>
    <property type="project" value="UniProtKB-SubCell"/>
</dbReference>
<feature type="modified residue" description="Cysteine persulfide" evidence="8">
    <location>
        <position position="407"/>
    </location>
</feature>
<dbReference type="EMBL" id="CP157743">
    <property type="protein sequence ID" value="XBS19336.1"/>
    <property type="molecule type" value="Genomic_DNA"/>
</dbReference>
<dbReference type="GO" id="GO:0042542">
    <property type="term" value="P:response to hydrogen peroxide"/>
    <property type="evidence" value="ECO:0007669"/>
    <property type="project" value="TreeGrafter"/>
</dbReference>
<proteinExistence type="inferred from homology"/>
<evidence type="ECO:0000256" key="4">
    <source>
        <dbReference type="ARBA" id="ARBA00022723"/>
    </source>
</evidence>
<keyword evidence="2 8" id="KW-0963">Cytoplasm</keyword>
<evidence type="ECO:0000256" key="7">
    <source>
        <dbReference type="ARBA" id="ARBA00023014"/>
    </source>
</evidence>
<keyword evidence="3 8" id="KW-0001">2Fe-2S</keyword>
<dbReference type="InterPro" id="IPR016100">
    <property type="entry name" value="Prismane_a-bundle"/>
</dbReference>
<evidence type="ECO:0000256" key="2">
    <source>
        <dbReference type="ARBA" id="ARBA00022490"/>
    </source>
</evidence>
<feature type="binding site" evidence="8">
    <location>
        <position position="252"/>
    </location>
    <ligand>
        <name>hybrid [4Fe-2O-2S] cluster</name>
        <dbReference type="ChEBI" id="CHEBI:60519"/>
    </ligand>
</feature>
<evidence type="ECO:0000313" key="9">
    <source>
        <dbReference type="EMBL" id="XBS19336.1"/>
    </source>
</evidence>
<feature type="binding site" evidence="8">
    <location>
        <position position="18"/>
    </location>
    <ligand>
        <name>[2Fe-2S] cluster</name>
        <dbReference type="ChEBI" id="CHEBI:190135"/>
    </ligand>
</feature>
<name>A0AAU7NQT1_9GAMM</name>
<gene>
    <name evidence="8 9" type="primary">hcp</name>
    <name evidence="9" type="synonym">priS</name>
    <name evidence="9" type="ORF">Q9L42_013275</name>
</gene>